<accession>A0A6L9QCX2</accession>
<dbReference type="InterPro" id="IPR050204">
    <property type="entry name" value="AraC_XylS_family_regulators"/>
</dbReference>
<protein>
    <submittedName>
        <fullName evidence="6">AraC family transcriptional regulator</fullName>
    </submittedName>
</protein>
<dbReference type="PROSITE" id="PS01124">
    <property type="entry name" value="HTH_ARAC_FAMILY_2"/>
    <property type="match status" value="1"/>
</dbReference>
<dbReference type="Proteomes" id="UP000475532">
    <property type="component" value="Unassembled WGS sequence"/>
</dbReference>
<dbReference type="InterPro" id="IPR037923">
    <property type="entry name" value="HTH-like"/>
</dbReference>
<dbReference type="InterPro" id="IPR009057">
    <property type="entry name" value="Homeodomain-like_sf"/>
</dbReference>
<dbReference type="SUPFAM" id="SSF46689">
    <property type="entry name" value="Homeodomain-like"/>
    <property type="match status" value="2"/>
</dbReference>
<proteinExistence type="predicted"/>
<keyword evidence="1" id="KW-0805">Transcription regulation</keyword>
<keyword evidence="3" id="KW-0010">Activator</keyword>
<dbReference type="InterPro" id="IPR018060">
    <property type="entry name" value="HTH_AraC"/>
</dbReference>
<evidence type="ECO:0000313" key="6">
    <source>
        <dbReference type="EMBL" id="NEA22044.1"/>
    </source>
</evidence>
<comment type="caution">
    <text evidence="6">The sequence shown here is derived from an EMBL/GenBank/DDBJ whole genome shotgun (WGS) entry which is preliminary data.</text>
</comment>
<evidence type="ECO:0000313" key="7">
    <source>
        <dbReference type="Proteomes" id="UP000475532"/>
    </source>
</evidence>
<reference evidence="6 7" key="1">
    <citation type="submission" date="2020-01" db="EMBL/GenBank/DDBJ databases">
        <title>Insect and environment-associated Actinomycetes.</title>
        <authorList>
            <person name="Currrie C."/>
            <person name="Chevrette M."/>
            <person name="Carlson C."/>
            <person name="Stubbendieck R."/>
            <person name="Wendt-Pienkowski E."/>
        </authorList>
    </citation>
    <scope>NUCLEOTIDE SEQUENCE [LARGE SCALE GENOMIC DNA]</scope>
    <source>
        <strain evidence="6 7">SID10258</strain>
    </source>
</reference>
<dbReference type="Gene3D" id="1.10.10.60">
    <property type="entry name" value="Homeodomain-like"/>
    <property type="match status" value="2"/>
</dbReference>
<dbReference type="EMBL" id="JAAGLI010000148">
    <property type="protein sequence ID" value="NEA22044.1"/>
    <property type="molecule type" value="Genomic_DNA"/>
</dbReference>
<dbReference type="Pfam" id="PF12833">
    <property type="entry name" value="HTH_18"/>
    <property type="match status" value="1"/>
</dbReference>
<dbReference type="InterPro" id="IPR003313">
    <property type="entry name" value="AraC-bd"/>
</dbReference>
<feature type="domain" description="HTH araC/xylS-type" evidence="5">
    <location>
        <begin position="190"/>
        <end position="287"/>
    </location>
</feature>
<dbReference type="SUPFAM" id="SSF51215">
    <property type="entry name" value="Regulatory protein AraC"/>
    <property type="match status" value="1"/>
</dbReference>
<dbReference type="SMART" id="SM00342">
    <property type="entry name" value="HTH_ARAC"/>
    <property type="match status" value="1"/>
</dbReference>
<dbReference type="PANTHER" id="PTHR46796">
    <property type="entry name" value="HTH-TYPE TRANSCRIPTIONAL ACTIVATOR RHAS-RELATED"/>
    <property type="match status" value="1"/>
</dbReference>
<organism evidence="6 7">
    <name type="scientific">Actinomadura bangladeshensis</name>
    <dbReference type="NCBI Taxonomy" id="453573"/>
    <lineage>
        <taxon>Bacteria</taxon>
        <taxon>Bacillati</taxon>
        <taxon>Actinomycetota</taxon>
        <taxon>Actinomycetes</taxon>
        <taxon>Streptosporangiales</taxon>
        <taxon>Thermomonosporaceae</taxon>
        <taxon>Actinomadura</taxon>
    </lineage>
</organism>
<sequence length="288" mass="31638">MRRRVPHRTAVRLERSCARIGRVDWSRYWRSSDRPLEAMHAHFERHVYHRHSHETYSFGVTEDGYQAFRCRGGAHTSAAGMVIAFNPDDPHDGHAADELGFTYRMVHIGPDLVSDVLADMAGRTAGLPLFASPVVSDPVLAGNLRGLHAALLGGAPALRRDELLTATVGAMVDRAATRRLGTGAAGGAVERARRRLEEAYLDDIGADELARAAGCSRFALYRGFRRAYGLGPSDYQRQLRLRAARRLLAGGGAIGDVAARTGFADQSHLTRWFVRCYGMTPGRFQRAA</sequence>
<dbReference type="PROSITE" id="PS00041">
    <property type="entry name" value="HTH_ARAC_FAMILY_1"/>
    <property type="match status" value="1"/>
</dbReference>
<keyword evidence="4" id="KW-0804">Transcription</keyword>
<dbReference type="InterPro" id="IPR018062">
    <property type="entry name" value="HTH_AraC-typ_CS"/>
</dbReference>
<gene>
    <name evidence="6" type="ORF">G3I70_05980</name>
</gene>
<evidence type="ECO:0000256" key="4">
    <source>
        <dbReference type="ARBA" id="ARBA00023163"/>
    </source>
</evidence>
<evidence type="ECO:0000256" key="2">
    <source>
        <dbReference type="ARBA" id="ARBA00023125"/>
    </source>
</evidence>
<dbReference type="AlphaFoldDB" id="A0A6L9QCX2"/>
<name>A0A6L9QCX2_9ACTN</name>
<evidence type="ECO:0000259" key="5">
    <source>
        <dbReference type="PROSITE" id="PS01124"/>
    </source>
</evidence>
<evidence type="ECO:0000256" key="1">
    <source>
        <dbReference type="ARBA" id="ARBA00023015"/>
    </source>
</evidence>
<dbReference type="GO" id="GO:0043565">
    <property type="term" value="F:sequence-specific DNA binding"/>
    <property type="evidence" value="ECO:0007669"/>
    <property type="project" value="InterPro"/>
</dbReference>
<dbReference type="PANTHER" id="PTHR46796:SF2">
    <property type="entry name" value="TRANSCRIPTIONAL REGULATORY PROTEIN"/>
    <property type="match status" value="1"/>
</dbReference>
<dbReference type="GO" id="GO:0003700">
    <property type="term" value="F:DNA-binding transcription factor activity"/>
    <property type="evidence" value="ECO:0007669"/>
    <property type="project" value="InterPro"/>
</dbReference>
<evidence type="ECO:0000256" key="3">
    <source>
        <dbReference type="ARBA" id="ARBA00023159"/>
    </source>
</evidence>
<keyword evidence="2" id="KW-0238">DNA-binding</keyword>
<dbReference type="Pfam" id="PF02311">
    <property type="entry name" value="AraC_binding"/>
    <property type="match status" value="1"/>
</dbReference>